<evidence type="ECO:0000313" key="3">
    <source>
        <dbReference type="EMBL" id="SPD30061.1"/>
    </source>
</evidence>
<feature type="compositionally biased region" description="Basic and acidic residues" evidence="2">
    <location>
        <begin position="516"/>
        <end position="525"/>
    </location>
</feature>
<feature type="compositionally biased region" description="Acidic residues" evidence="2">
    <location>
        <begin position="501"/>
        <end position="515"/>
    </location>
</feature>
<evidence type="ECO:0000256" key="2">
    <source>
        <dbReference type="SAM" id="MobiDB-lite"/>
    </source>
</evidence>
<feature type="coiled-coil region" evidence="1">
    <location>
        <begin position="386"/>
        <end position="427"/>
    </location>
</feature>
<gene>
    <name evidence="3" type="ORF">FSB_LOCUS57943</name>
</gene>
<dbReference type="AlphaFoldDB" id="A0A2N9J160"/>
<feature type="region of interest" description="Disordered" evidence="2">
    <location>
        <begin position="239"/>
        <end position="298"/>
    </location>
</feature>
<keyword evidence="1" id="KW-0175">Coiled coil</keyword>
<sequence length="525" mass="58508">MARAQPRVRASKLARLVNTEDSMAQFRQLYHVPPSISLTYCHLDNLPVINRNEILLQVMAVVEGGVRFPLHPLLIDFLQTINACPSQVSINLFRIIMGVVALNRLLGVNLSPKEILFVYQYMCPEEDSRTSCHLKVREVNTKLVNGLPDSNKGYDKDFLRVSGDWFTGKSTCQSSFGYPDPSRIEVDKKQVDVELHTVLFVATPATTINLSDHPDLIPTSQVSEMAPPINPFKLIGKTAGASPSGAGRGKGKGKLKGMGVGKKGRKPTAEAVEVELPLPSSADQEPSSPLPVVHELDDSDHGEGLVIKRKRARAETSSMPVEGTSSDFEAWAIQGVLSMEARVFNMTEELQNKGAKHEKSMAKVLESAASNYKALEEEHFQNLNTMKEGEERAQTEAAKRAQMEREMAEMREKVRKLESECIQAIRKAREEGKEEGKAEGKELGKEEAMGEVKAQFQMVYNSRFRHGWKSTMKKIEQPETSDLFLRTNTPLLYPEVGLKDSEDEADEEDKEEEETKEGQGEPDKP</sequence>
<dbReference type="EMBL" id="OIVN01006299">
    <property type="protein sequence ID" value="SPD30061.1"/>
    <property type="molecule type" value="Genomic_DNA"/>
</dbReference>
<name>A0A2N9J160_FAGSY</name>
<accession>A0A2N9J160</accession>
<protein>
    <submittedName>
        <fullName evidence="3">Uncharacterized protein</fullName>
    </submittedName>
</protein>
<proteinExistence type="predicted"/>
<organism evidence="3">
    <name type="scientific">Fagus sylvatica</name>
    <name type="common">Beechnut</name>
    <dbReference type="NCBI Taxonomy" id="28930"/>
    <lineage>
        <taxon>Eukaryota</taxon>
        <taxon>Viridiplantae</taxon>
        <taxon>Streptophyta</taxon>
        <taxon>Embryophyta</taxon>
        <taxon>Tracheophyta</taxon>
        <taxon>Spermatophyta</taxon>
        <taxon>Magnoliopsida</taxon>
        <taxon>eudicotyledons</taxon>
        <taxon>Gunneridae</taxon>
        <taxon>Pentapetalae</taxon>
        <taxon>rosids</taxon>
        <taxon>fabids</taxon>
        <taxon>Fagales</taxon>
        <taxon>Fagaceae</taxon>
        <taxon>Fagus</taxon>
    </lineage>
</organism>
<feature type="region of interest" description="Disordered" evidence="2">
    <location>
        <begin position="493"/>
        <end position="525"/>
    </location>
</feature>
<reference evidence="3" key="1">
    <citation type="submission" date="2018-02" db="EMBL/GenBank/DDBJ databases">
        <authorList>
            <person name="Cohen D.B."/>
            <person name="Kent A.D."/>
        </authorList>
    </citation>
    <scope>NUCLEOTIDE SEQUENCE</scope>
</reference>
<evidence type="ECO:0000256" key="1">
    <source>
        <dbReference type="SAM" id="Coils"/>
    </source>
</evidence>